<evidence type="ECO:0000313" key="2">
    <source>
        <dbReference type="EMBL" id="EGT30549.1"/>
    </source>
</evidence>
<evidence type="ECO:0000313" key="3">
    <source>
        <dbReference type="Proteomes" id="UP000008068"/>
    </source>
</evidence>
<reference evidence="3" key="1">
    <citation type="submission" date="2011-07" db="EMBL/GenBank/DDBJ databases">
        <authorList>
            <consortium name="Caenorhabditis brenneri Sequencing and Analysis Consortium"/>
            <person name="Wilson R.K."/>
        </authorList>
    </citation>
    <scope>NUCLEOTIDE SEQUENCE [LARGE SCALE GENOMIC DNA]</scope>
    <source>
        <strain evidence="3">PB2801</strain>
    </source>
</reference>
<accession>G0M899</accession>
<keyword evidence="3" id="KW-1185">Reference proteome</keyword>
<feature type="compositionally biased region" description="Basic and acidic residues" evidence="1">
    <location>
        <begin position="23"/>
        <end position="33"/>
    </location>
</feature>
<dbReference type="HOGENOM" id="CLU_759160_0_0_1"/>
<organism evidence="3">
    <name type="scientific">Caenorhabditis brenneri</name>
    <name type="common">Nematode worm</name>
    <dbReference type="NCBI Taxonomy" id="135651"/>
    <lineage>
        <taxon>Eukaryota</taxon>
        <taxon>Metazoa</taxon>
        <taxon>Ecdysozoa</taxon>
        <taxon>Nematoda</taxon>
        <taxon>Chromadorea</taxon>
        <taxon>Rhabditida</taxon>
        <taxon>Rhabditina</taxon>
        <taxon>Rhabditomorpha</taxon>
        <taxon>Rhabditoidea</taxon>
        <taxon>Rhabditidae</taxon>
        <taxon>Peloderinae</taxon>
        <taxon>Caenorhabditis</taxon>
    </lineage>
</organism>
<dbReference type="EMBL" id="GL379786">
    <property type="protein sequence ID" value="EGT30549.1"/>
    <property type="molecule type" value="Genomic_DNA"/>
</dbReference>
<name>G0M899_CAEBE</name>
<dbReference type="Proteomes" id="UP000008068">
    <property type="component" value="Unassembled WGS sequence"/>
</dbReference>
<evidence type="ECO:0000256" key="1">
    <source>
        <dbReference type="SAM" id="MobiDB-lite"/>
    </source>
</evidence>
<gene>
    <name evidence="2" type="ORF">CAEBREN_13208</name>
</gene>
<protein>
    <submittedName>
        <fullName evidence="2">Uncharacterized protein</fullName>
    </submittedName>
</protein>
<feature type="region of interest" description="Disordered" evidence="1">
    <location>
        <begin position="1"/>
        <end position="33"/>
    </location>
</feature>
<feature type="region of interest" description="Disordered" evidence="1">
    <location>
        <begin position="91"/>
        <end position="114"/>
    </location>
</feature>
<dbReference type="AlphaFoldDB" id="G0M899"/>
<dbReference type="InParanoid" id="G0M899"/>
<proteinExistence type="predicted"/>
<feature type="region of interest" description="Disordered" evidence="1">
    <location>
        <begin position="334"/>
        <end position="365"/>
    </location>
</feature>
<feature type="compositionally biased region" description="Basic and acidic residues" evidence="1">
    <location>
        <begin position="1"/>
        <end position="13"/>
    </location>
</feature>
<sequence>MKEGPVEETREATVGKMQEAPSEEMREAPVEEMERMPIQNYSNEYTISDYIDSSHLVRTRLANREQLRLSNFPAALAASLPVLKVLESERGDLESENGTTKPKRGTSKSKNGTKEAEKKCRIVFKVPKPKCPNCSFKSEKLEEVAKHIIKTYSTKEDYKIWEITTLVPKEIQKLIDETSEEQQKSAYITIKIENCTKVLQVPVTCPVFPYLAKTGVEVSTTKEGKRHYTEADIMGAGEQFKIFFIFDAVAEHQKEVHNEEALKQALVLKEEVDDMETVLQNTFNSERRAAVAAYLKVSPETESVMAAVRNAPICQYGDEIYNCPLKQQQAKEELRREKRKAEAKAEKDKAEFIKKAKAEEEDRKK</sequence>